<dbReference type="Gene3D" id="3.40.50.300">
    <property type="entry name" value="P-loop containing nucleotide triphosphate hydrolases"/>
    <property type="match status" value="1"/>
</dbReference>
<reference evidence="5" key="3">
    <citation type="submission" date="2019-12" db="EMBL/GenBank/DDBJ databases">
        <title>SpeciesPrimer: A bioinformatics pipeline dedicated to the design of qPCR primers for the quantification of bacterial species.</title>
        <authorList>
            <person name="Dreier M."/>
            <person name="Berthoud H."/>
            <person name="Shani N."/>
            <person name="Wechsler D."/>
            <person name="Junier P."/>
        </authorList>
    </citation>
    <scope>NUCLEOTIDE SEQUENCE</scope>
    <source>
        <strain evidence="5">FAM13073</strain>
    </source>
</reference>
<keyword evidence="2 6" id="KW-0067">ATP-binding</keyword>
<keyword evidence="1" id="KW-0547">Nucleotide-binding</keyword>
<reference evidence="4 9" key="1">
    <citation type="submission" date="2017-05" db="EMBL/GenBank/DDBJ databases">
        <title>Genome sequence of Pediococcus pentosaceus strain SRCM100892.</title>
        <authorList>
            <person name="Cho S.H."/>
        </authorList>
    </citation>
    <scope>NUCLEOTIDE SEQUENCE [LARGE SCALE GENOMIC DNA]</scope>
    <source>
        <strain evidence="4 9">SRCM100892</strain>
    </source>
</reference>
<dbReference type="Proteomes" id="UP000472573">
    <property type="component" value="Unassembled WGS sequence"/>
</dbReference>
<dbReference type="AlphaFoldDB" id="A0A0R2H8F5"/>
<proteinExistence type="predicted"/>
<reference evidence="6" key="5">
    <citation type="submission" date="2020-11" db="EMBL/GenBank/DDBJ databases">
        <title>Antibiotic susceptibility profiles of Pediococcus pentosaceus from various origins and their implications for the safety assessment of strains with food-technology applications.</title>
        <authorList>
            <person name="Shani N."/>
            <person name="Oberhaensli S."/>
            <person name="Arias E."/>
        </authorList>
    </citation>
    <scope>NUCLEOTIDE SEQUENCE</scope>
    <source>
        <strain evidence="7">FAM 19164</strain>
        <strain evidence="6">FAM 24207</strain>
    </source>
</reference>
<organism evidence="6 11">
    <name type="scientific">Pediococcus pentosaceus</name>
    <dbReference type="NCBI Taxonomy" id="1255"/>
    <lineage>
        <taxon>Bacteria</taxon>
        <taxon>Bacillati</taxon>
        <taxon>Bacillota</taxon>
        <taxon>Bacilli</taxon>
        <taxon>Lactobacillales</taxon>
        <taxon>Lactobacillaceae</taxon>
        <taxon>Pediococcus</taxon>
    </lineage>
</organism>
<sequence>MKGIEVKQVTKSFDKKMILNGIGMTIEPNKIYGLLGRNGAGKSTLLSLLVNRIAPDTGEIRLDNKVIRDNDEQLSKMFLMSEVDLYPKNLKVKDVFKWTKSFYGGFDEELAQDLCEKFGLQTNIIFNKLSTGYRTIMKLIVALAVPVEYVFLDEPILGLDAGHREIFYNALVETYAENPRTFVISTHLIEEIANLIEHVLVIDHGRLIVDDETEKVLGEAYVVSGPEDKVDEYTQGLNVIGSDKLARIKASYVFGSLDNKPISDLINIDQMDLQTLFVNLTNGGNENE</sequence>
<evidence type="ECO:0000313" key="4">
    <source>
        <dbReference type="EMBL" id="ARW19354.1"/>
    </source>
</evidence>
<name>A0A0R2H8F5_PEDPE</name>
<reference evidence="5 10" key="2">
    <citation type="submission" date="2019-10" db="EMBL/GenBank/DDBJ databases">
        <authorList>
            <person name="Irmler S."/>
            <person name="Berthoud H."/>
            <person name="Roetschi A."/>
            <person name="Arias E."/>
            <person name="Shani N."/>
            <person name="Wuethrich D."/>
            <person name="Bruggmann R."/>
        </authorList>
    </citation>
    <scope>NUCLEOTIDE SEQUENCE [LARGE SCALE GENOMIC DNA]</scope>
    <source>
        <strain evidence="5 10">FAM13073</strain>
    </source>
</reference>
<dbReference type="SMART" id="SM00382">
    <property type="entry name" value="AAA"/>
    <property type="match status" value="1"/>
</dbReference>
<evidence type="ECO:0000256" key="2">
    <source>
        <dbReference type="ARBA" id="ARBA00022840"/>
    </source>
</evidence>
<dbReference type="CDD" id="cd03230">
    <property type="entry name" value="ABC_DR_subfamily_A"/>
    <property type="match status" value="1"/>
</dbReference>
<dbReference type="GO" id="GO:0016887">
    <property type="term" value="F:ATP hydrolysis activity"/>
    <property type="evidence" value="ECO:0007669"/>
    <property type="project" value="InterPro"/>
</dbReference>
<dbReference type="Proteomes" id="UP001214131">
    <property type="component" value="Chromosome"/>
</dbReference>
<dbReference type="GO" id="GO:0005524">
    <property type="term" value="F:ATP binding"/>
    <property type="evidence" value="ECO:0007669"/>
    <property type="project" value="UniProtKB-KW"/>
</dbReference>
<evidence type="ECO:0000259" key="3">
    <source>
        <dbReference type="PROSITE" id="PS50893"/>
    </source>
</evidence>
<dbReference type="SUPFAM" id="SSF52540">
    <property type="entry name" value="P-loop containing nucleoside triphosphate hydrolases"/>
    <property type="match status" value="1"/>
</dbReference>
<dbReference type="InterPro" id="IPR027417">
    <property type="entry name" value="P-loop_NTPase"/>
</dbReference>
<evidence type="ECO:0000313" key="7">
    <source>
        <dbReference type="EMBL" id="MBF7127850.1"/>
    </source>
</evidence>
<evidence type="ECO:0000313" key="5">
    <source>
        <dbReference type="EMBL" id="KAF0412903.1"/>
    </source>
</evidence>
<dbReference type="GeneID" id="33061540"/>
<dbReference type="PROSITE" id="PS50893">
    <property type="entry name" value="ABC_TRANSPORTER_2"/>
    <property type="match status" value="1"/>
</dbReference>
<dbReference type="EMBL" id="WENB01000004">
    <property type="protein sequence ID" value="KAF0412903.1"/>
    <property type="molecule type" value="Genomic_DNA"/>
</dbReference>
<dbReference type="InterPro" id="IPR003439">
    <property type="entry name" value="ABC_transporter-like_ATP-bd"/>
</dbReference>
<dbReference type="EMBL" id="CP021474">
    <property type="protein sequence ID" value="ARW19354.1"/>
    <property type="molecule type" value="Genomic_DNA"/>
</dbReference>
<keyword evidence="10" id="KW-1185">Reference proteome</keyword>
<evidence type="ECO:0000313" key="6">
    <source>
        <dbReference type="EMBL" id="MBF7114706.1"/>
    </source>
</evidence>
<reference evidence="10" key="4">
    <citation type="submission" date="2020-03" db="EMBL/GenBank/DDBJ databases">
        <title>SpeciesPrimer: A bioinformatics pipeline dedicated to the design of qPCR primers for the quantification of bacterial species.</title>
        <authorList>
            <person name="Dreier M."/>
            <person name="Berthoud H."/>
            <person name="Shani N."/>
            <person name="Wechsler D."/>
            <person name="Junier P."/>
        </authorList>
    </citation>
    <scope>NUCLEOTIDE SEQUENCE [LARGE SCALE GENOMIC DNA]</scope>
    <source>
        <strain evidence="10">FAM13073</strain>
    </source>
</reference>
<dbReference type="RefSeq" id="WP_002833695.1">
    <property type="nucleotide sequence ID" value="NZ_BEWQ01000005.1"/>
</dbReference>
<evidence type="ECO:0000256" key="1">
    <source>
        <dbReference type="ARBA" id="ARBA00022741"/>
    </source>
</evidence>
<accession>A0A0R2H8F5</accession>
<gene>
    <name evidence="5" type="ORF">GBO79_07115</name>
    <name evidence="6" type="ORF">ITQ90_04225</name>
    <name evidence="7" type="ORF">ITQ97_08570</name>
    <name evidence="8" type="ORF">PWB86_07525</name>
    <name evidence="4" type="ORF">S100892_00767</name>
</gene>
<dbReference type="InterPro" id="IPR003593">
    <property type="entry name" value="AAA+_ATPase"/>
</dbReference>
<evidence type="ECO:0000313" key="12">
    <source>
        <dbReference type="Proteomes" id="UP001214131"/>
    </source>
</evidence>
<dbReference type="Proteomes" id="UP001194632">
    <property type="component" value="Unassembled WGS sequence"/>
</dbReference>
<evidence type="ECO:0000313" key="8">
    <source>
        <dbReference type="EMBL" id="WEA57036.1"/>
    </source>
</evidence>
<feature type="domain" description="ABC transporter" evidence="3">
    <location>
        <begin position="4"/>
        <end position="229"/>
    </location>
</feature>
<evidence type="ECO:0000313" key="11">
    <source>
        <dbReference type="Proteomes" id="UP001194632"/>
    </source>
</evidence>
<dbReference type="Pfam" id="PF00005">
    <property type="entry name" value="ABC_tran"/>
    <property type="match status" value="1"/>
</dbReference>
<evidence type="ECO:0000313" key="10">
    <source>
        <dbReference type="Proteomes" id="UP000472573"/>
    </source>
</evidence>
<dbReference type="PANTHER" id="PTHR43158">
    <property type="entry name" value="SKFA PEPTIDE EXPORT ATP-BINDING PROTEIN SKFE"/>
    <property type="match status" value="1"/>
</dbReference>
<reference evidence="8 12" key="6">
    <citation type="submission" date="2023-02" db="EMBL/GenBank/DDBJ databases">
        <title>Comparative genomics and fermentation flavor characterization of five lactic acid bacteria reveal flavor biosynthesis metabolic pathways in fermented muskmelon puree.</title>
        <authorList>
            <person name="Yuan L."/>
            <person name="Li M."/>
            <person name="Xu X."/>
            <person name="Lao F."/>
            <person name="Wu J."/>
        </authorList>
    </citation>
    <scope>NUCLEOTIDE SEQUENCE [LARGE SCALE GENOMIC DNA]</scope>
    <source>
        <strain evidence="8 12">Ca-4</strain>
    </source>
</reference>
<dbReference type="Proteomes" id="UP000743107">
    <property type="component" value="Unassembled WGS sequence"/>
</dbReference>
<dbReference type="Proteomes" id="UP000196118">
    <property type="component" value="Chromosome"/>
</dbReference>
<evidence type="ECO:0000313" key="9">
    <source>
        <dbReference type="Proteomes" id="UP000196118"/>
    </source>
</evidence>
<accession>A0A8G0ZJX0</accession>
<dbReference type="OMA" id="YAEHPRT"/>
<dbReference type="EMBL" id="CP118739">
    <property type="protein sequence ID" value="WEA57036.1"/>
    <property type="molecule type" value="Genomic_DNA"/>
</dbReference>
<dbReference type="EMBL" id="JADOFP010000003">
    <property type="protein sequence ID" value="MBF7114706.1"/>
    <property type="molecule type" value="Genomic_DNA"/>
</dbReference>
<dbReference type="PANTHER" id="PTHR43158:SF5">
    <property type="entry name" value="ABC TRANSPORTER, ATP-BINDING PROTEIN"/>
    <property type="match status" value="1"/>
</dbReference>
<protein>
    <submittedName>
        <fullName evidence="6">ABC transporter ATP-binding protein</fullName>
    </submittedName>
    <submittedName>
        <fullName evidence="5">ATP-binding cassette domain-containing protein</fullName>
    </submittedName>
    <submittedName>
        <fullName evidence="4">Energy-dependent translational throttle protein EttA</fullName>
    </submittedName>
</protein>
<dbReference type="EMBL" id="JADOFV010000004">
    <property type="protein sequence ID" value="MBF7127850.1"/>
    <property type="molecule type" value="Genomic_DNA"/>
</dbReference>